<gene>
    <name evidence="16" type="ORF">CLODIP_2_CD04866</name>
</gene>
<dbReference type="CDD" id="cd21996">
    <property type="entry name" value="HMG-box_TCF7-like"/>
    <property type="match status" value="1"/>
</dbReference>
<feature type="DNA-binding region" description="HMG box" evidence="13">
    <location>
        <begin position="366"/>
        <end position="434"/>
    </location>
</feature>
<evidence type="ECO:0000256" key="1">
    <source>
        <dbReference type="ARBA" id="ARBA00004123"/>
    </source>
</evidence>
<dbReference type="SUPFAM" id="SSF47095">
    <property type="entry name" value="HMG-box"/>
    <property type="match status" value="1"/>
</dbReference>
<dbReference type="GO" id="GO:1990907">
    <property type="term" value="C:beta-catenin-TCF complex"/>
    <property type="evidence" value="ECO:0007669"/>
    <property type="project" value="TreeGrafter"/>
</dbReference>
<dbReference type="InterPro" id="IPR024940">
    <property type="entry name" value="TCF/LEF"/>
</dbReference>
<evidence type="ECO:0000256" key="2">
    <source>
        <dbReference type="ARBA" id="ARBA00006569"/>
    </source>
</evidence>
<dbReference type="GO" id="GO:0035277">
    <property type="term" value="P:spiracle morphogenesis, open tracheal system"/>
    <property type="evidence" value="ECO:0007669"/>
    <property type="project" value="UniProtKB-ARBA"/>
</dbReference>
<evidence type="ECO:0000256" key="10">
    <source>
        <dbReference type="ARBA" id="ARBA00053480"/>
    </source>
</evidence>
<dbReference type="GO" id="GO:0007435">
    <property type="term" value="P:salivary gland morphogenesis"/>
    <property type="evidence" value="ECO:0007669"/>
    <property type="project" value="UniProtKB-ARBA"/>
</dbReference>
<feature type="compositionally biased region" description="Acidic residues" evidence="14">
    <location>
        <begin position="500"/>
        <end position="516"/>
    </location>
</feature>
<dbReference type="PROSITE" id="PS50118">
    <property type="entry name" value="HMG_BOX_2"/>
    <property type="match status" value="1"/>
</dbReference>
<evidence type="ECO:0000313" key="16">
    <source>
        <dbReference type="EMBL" id="CAB3383515.1"/>
    </source>
</evidence>
<keyword evidence="17" id="KW-1185">Reference proteome</keyword>
<dbReference type="GO" id="GO:0019900">
    <property type="term" value="F:kinase binding"/>
    <property type="evidence" value="ECO:0007669"/>
    <property type="project" value="UniProtKB-ARBA"/>
</dbReference>
<dbReference type="OrthoDB" id="2307332at2759"/>
<dbReference type="GO" id="GO:0060070">
    <property type="term" value="P:canonical Wnt signaling pathway"/>
    <property type="evidence" value="ECO:0007669"/>
    <property type="project" value="TreeGrafter"/>
</dbReference>
<feature type="region of interest" description="Disordered" evidence="14">
    <location>
        <begin position="1"/>
        <end position="75"/>
    </location>
</feature>
<sequence length="598" mass="64214">MPHVSAASSAGDDLGSTDEVKVFKDEGGADDDEKRSPDNNLSEEKNSLIDLTESQEKSQSSSFSPKSNAAPRSSDLSPVFGKVDAMAQSALNMGYLVGPYHYPNGSTGHIPVTMTGKIGLASSTTGLPFFCHNGEHLTQPPPAHMGIPPYQLDTKGTMGMSDYWRAFGMVAAAASGSQVVPPPPVPTPASRCPSLSPSLPPSPRLMSRSSPAPGPDWKRLLASGLARPSVYPFGATQYSYPILSPDMSQVASWHSPSMYPTISSASAGFRSPYPSSLPTITSTSEYFRFSPTGLIPPHPGLSPHHLASHPAIVTPGPKQEVVTSEQPTNHSVSRRSEQKGSTGSASEGGKSQESSSQALERKKPHIKKPLNAFMLYMKEMRAKVVAECTLKESAAINQILGRRWHALGREEQAKYYELARRERQLHMQLYPDWSSRSNASRGKKRKRKQEHAGGVEGGNNMKKCRARYGLEQQSQWCKPCRRKKKCIRYMDLSGKGGEPADSEVSDMSSDNEDDTMDVGNRSSSCGGGSPNGLSSPGGLSLGSMASPLMVMPSPSTSLASPSMSLQSPMTPTTHHLPSEVVGAPRGRGRDYCRPAEPS</sequence>
<evidence type="ECO:0000256" key="11">
    <source>
        <dbReference type="ARBA" id="ARBA00061799"/>
    </source>
</evidence>
<evidence type="ECO:0000256" key="8">
    <source>
        <dbReference type="ARBA" id="ARBA00023163"/>
    </source>
</evidence>
<evidence type="ECO:0000313" key="17">
    <source>
        <dbReference type="Proteomes" id="UP000494165"/>
    </source>
</evidence>
<feature type="compositionally biased region" description="Low complexity" evidence="14">
    <location>
        <begin position="188"/>
        <end position="197"/>
    </location>
</feature>
<keyword evidence="9 13" id="KW-0539">Nucleus</keyword>
<feature type="compositionally biased region" description="Basic and acidic residues" evidence="14">
    <location>
        <begin position="587"/>
        <end position="598"/>
    </location>
</feature>
<feature type="compositionally biased region" description="Low complexity" evidence="14">
    <location>
        <begin position="531"/>
        <end position="543"/>
    </location>
</feature>
<dbReference type="GO" id="GO:0007367">
    <property type="term" value="P:segment polarity determination"/>
    <property type="evidence" value="ECO:0007669"/>
    <property type="project" value="UniProtKB-KW"/>
</dbReference>
<dbReference type="GO" id="GO:0007476">
    <property type="term" value="P:imaginal disc-derived wing morphogenesis"/>
    <property type="evidence" value="ECO:0007669"/>
    <property type="project" value="UniProtKB-ARBA"/>
</dbReference>
<dbReference type="GO" id="GO:0010628">
    <property type="term" value="P:positive regulation of gene expression"/>
    <property type="evidence" value="ECO:0007669"/>
    <property type="project" value="UniProtKB-ARBA"/>
</dbReference>
<dbReference type="GO" id="GO:0045892">
    <property type="term" value="P:negative regulation of DNA-templated transcription"/>
    <property type="evidence" value="ECO:0007669"/>
    <property type="project" value="UniProtKB-ARBA"/>
</dbReference>
<reference evidence="16 17" key="1">
    <citation type="submission" date="2020-04" db="EMBL/GenBank/DDBJ databases">
        <authorList>
            <person name="Alioto T."/>
            <person name="Alioto T."/>
            <person name="Gomez Garrido J."/>
        </authorList>
    </citation>
    <scope>NUCLEOTIDE SEQUENCE [LARGE SCALE GENOMIC DNA]</scope>
</reference>
<keyword evidence="3" id="KW-0879">Wnt signaling pathway</keyword>
<evidence type="ECO:0000259" key="15">
    <source>
        <dbReference type="PROSITE" id="PS50118"/>
    </source>
</evidence>
<evidence type="ECO:0000256" key="14">
    <source>
        <dbReference type="SAM" id="MobiDB-lite"/>
    </source>
</evidence>
<feature type="compositionally biased region" description="Low complexity" evidence="14">
    <location>
        <begin position="551"/>
        <end position="569"/>
    </location>
</feature>
<proteinExistence type="inferred from homology"/>
<dbReference type="GO" id="GO:0001228">
    <property type="term" value="F:DNA-binding transcription activator activity, RNA polymerase II-specific"/>
    <property type="evidence" value="ECO:0007669"/>
    <property type="project" value="UniProtKB-ARBA"/>
</dbReference>
<feature type="domain" description="HMG box" evidence="15">
    <location>
        <begin position="366"/>
        <end position="434"/>
    </location>
</feature>
<comment type="subcellular location">
    <subcellularLocation>
        <location evidence="1">Nucleus</location>
    </subcellularLocation>
</comment>
<feature type="region of interest" description="Disordered" evidence="14">
    <location>
        <begin position="492"/>
        <end position="598"/>
    </location>
</feature>
<dbReference type="InterPro" id="IPR036910">
    <property type="entry name" value="HMG_box_dom_sf"/>
</dbReference>
<name>A0A8S1DMW8_9INSE</name>
<feature type="region of interest" description="Disordered" evidence="14">
    <location>
        <begin position="297"/>
        <end position="364"/>
    </location>
</feature>
<keyword evidence="7" id="KW-0010">Activator</keyword>
<keyword evidence="6 13" id="KW-0238">DNA-binding</keyword>
<dbReference type="Gene3D" id="4.10.900.10">
    <property type="entry name" value="TCF3-CBD (Catenin binding domain)"/>
    <property type="match status" value="1"/>
</dbReference>
<evidence type="ECO:0000256" key="6">
    <source>
        <dbReference type="ARBA" id="ARBA00023125"/>
    </source>
</evidence>
<keyword evidence="5" id="KW-0805">Transcription regulation</keyword>
<keyword evidence="4" id="KW-0217">Developmental protein</keyword>
<evidence type="ECO:0000256" key="3">
    <source>
        <dbReference type="ARBA" id="ARBA00022687"/>
    </source>
</evidence>
<evidence type="ECO:0000256" key="9">
    <source>
        <dbReference type="ARBA" id="ARBA00023242"/>
    </source>
</evidence>
<dbReference type="EMBL" id="CADEPI010000312">
    <property type="protein sequence ID" value="CAB3383515.1"/>
    <property type="molecule type" value="Genomic_DNA"/>
</dbReference>
<feature type="compositionally biased region" description="Low complexity" evidence="14">
    <location>
        <begin position="344"/>
        <end position="358"/>
    </location>
</feature>
<keyword evidence="4" id="KW-0709">Segmentation polarity protein</keyword>
<dbReference type="Pfam" id="PF00505">
    <property type="entry name" value="HMG_box"/>
    <property type="match status" value="1"/>
</dbReference>
<dbReference type="Gene3D" id="1.10.30.10">
    <property type="entry name" value="High mobility group box domain"/>
    <property type="match status" value="1"/>
</dbReference>
<dbReference type="GO" id="GO:0072091">
    <property type="term" value="P:regulation of stem cell proliferation"/>
    <property type="evidence" value="ECO:0007669"/>
    <property type="project" value="UniProtKB-ARBA"/>
</dbReference>
<dbReference type="GO" id="GO:0000785">
    <property type="term" value="C:chromatin"/>
    <property type="evidence" value="ECO:0007669"/>
    <property type="project" value="TreeGrafter"/>
</dbReference>
<feature type="compositionally biased region" description="Basic and acidic residues" evidence="14">
    <location>
        <begin position="18"/>
        <end position="47"/>
    </location>
</feature>
<evidence type="ECO:0000256" key="5">
    <source>
        <dbReference type="ARBA" id="ARBA00023015"/>
    </source>
</evidence>
<feature type="region of interest" description="Disordered" evidence="14">
    <location>
        <begin position="431"/>
        <end position="461"/>
    </location>
</feature>
<protein>
    <recommendedName>
        <fullName evidence="12">dTCF</fullName>
    </recommendedName>
</protein>
<feature type="compositionally biased region" description="Low complexity" evidence="14">
    <location>
        <begin position="1"/>
        <end position="10"/>
    </location>
</feature>
<dbReference type="InterPro" id="IPR013558">
    <property type="entry name" value="CTNNB1-bd_N"/>
</dbReference>
<evidence type="ECO:0000256" key="13">
    <source>
        <dbReference type="PROSITE-ProRule" id="PRU00267"/>
    </source>
</evidence>
<comment type="subunit">
    <text evidence="11">Binds to the beta-catenin homolog arm or to gro.</text>
</comment>
<dbReference type="GO" id="GO:0007500">
    <property type="term" value="P:mesodermal cell fate determination"/>
    <property type="evidence" value="ECO:0007669"/>
    <property type="project" value="UniProtKB-ARBA"/>
</dbReference>
<dbReference type="FunFam" id="1.10.30.10:FF:000001">
    <property type="entry name" value="transcription factor 7 isoform X2"/>
    <property type="match status" value="1"/>
</dbReference>
<dbReference type="GO" id="GO:0000978">
    <property type="term" value="F:RNA polymerase II cis-regulatory region sequence-specific DNA binding"/>
    <property type="evidence" value="ECO:0007669"/>
    <property type="project" value="TreeGrafter"/>
</dbReference>
<comment type="similarity">
    <text evidence="2">Belongs to the TCF/LEF family.</text>
</comment>
<dbReference type="InterPro" id="IPR009071">
    <property type="entry name" value="HMG_box_dom"/>
</dbReference>
<keyword evidence="8" id="KW-0804">Transcription</keyword>
<dbReference type="PANTHER" id="PTHR10373">
    <property type="entry name" value="TRANSCRIPTION FACTOR 7 FAMILY MEMBER"/>
    <property type="match status" value="1"/>
</dbReference>
<dbReference type="AlphaFoldDB" id="A0A8S1DMW8"/>
<feature type="compositionally biased region" description="Polar residues" evidence="14">
    <location>
        <begin position="321"/>
        <end position="331"/>
    </location>
</feature>
<evidence type="ECO:0000256" key="12">
    <source>
        <dbReference type="ARBA" id="ARBA00080285"/>
    </source>
</evidence>
<evidence type="ECO:0000256" key="7">
    <source>
        <dbReference type="ARBA" id="ARBA00023159"/>
    </source>
</evidence>
<dbReference type="PANTHER" id="PTHR10373:SF38">
    <property type="entry name" value="PROTEIN PANGOLIN, ISOFORM J"/>
    <property type="match status" value="1"/>
</dbReference>
<feature type="region of interest" description="Disordered" evidence="14">
    <location>
        <begin position="178"/>
        <end position="213"/>
    </location>
</feature>
<organism evidence="16 17">
    <name type="scientific">Cloeon dipterum</name>
    <dbReference type="NCBI Taxonomy" id="197152"/>
    <lineage>
        <taxon>Eukaryota</taxon>
        <taxon>Metazoa</taxon>
        <taxon>Ecdysozoa</taxon>
        <taxon>Arthropoda</taxon>
        <taxon>Hexapoda</taxon>
        <taxon>Insecta</taxon>
        <taxon>Pterygota</taxon>
        <taxon>Palaeoptera</taxon>
        <taxon>Ephemeroptera</taxon>
        <taxon>Pisciforma</taxon>
        <taxon>Baetidae</taxon>
        <taxon>Cloeon</taxon>
    </lineage>
</organism>
<dbReference type="GO" id="GO:0001222">
    <property type="term" value="F:transcription corepressor binding"/>
    <property type="evidence" value="ECO:0007669"/>
    <property type="project" value="UniProtKB-ARBA"/>
</dbReference>
<feature type="compositionally biased region" description="Low complexity" evidence="14">
    <location>
        <begin position="57"/>
        <end position="67"/>
    </location>
</feature>
<dbReference type="Proteomes" id="UP000494165">
    <property type="component" value="Unassembled WGS sequence"/>
</dbReference>
<comment type="function">
    <text evidence="10">Segment polarity protein. Functions together with arm to transduce the Wingless (Wg) signal in embryos and in developing adult tissues. Acts as a transcriptional activator, but in the absence of arm, it binds to gro and acts as a transcriptional repressor of wg-responsive genes.</text>
</comment>
<dbReference type="Pfam" id="PF08347">
    <property type="entry name" value="CTNNB1_binding"/>
    <property type="match status" value="1"/>
</dbReference>
<dbReference type="SMART" id="SM00398">
    <property type="entry name" value="HMG"/>
    <property type="match status" value="1"/>
</dbReference>
<comment type="caution">
    <text evidence="16">The sequence shown here is derived from an EMBL/GenBank/DDBJ whole genome shotgun (WGS) entry which is preliminary data.</text>
</comment>
<dbReference type="InterPro" id="IPR027397">
    <property type="entry name" value="Catenin-bd_sf"/>
</dbReference>
<dbReference type="SMART" id="SM01366">
    <property type="entry name" value="c-clamp"/>
    <property type="match status" value="1"/>
</dbReference>
<accession>A0A8S1DMW8</accession>
<evidence type="ECO:0000256" key="4">
    <source>
        <dbReference type="ARBA" id="ARBA00022716"/>
    </source>
</evidence>